<keyword evidence="11 18" id="KW-0413">Isomerase</keyword>
<evidence type="ECO:0000259" key="21">
    <source>
        <dbReference type="PROSITE" id="PS51385"/>
    </source>
</evidence>
<dbReference type="AlphaFoldDB" id="A0A2T3HPY4"/>
<evidence type="ECO:0000256" key="1">
    <source>
        <dbReference type="ARBA" id="ARBA00000013"/>
    </source>
</evidence>
<feature type="binding site" evidence="18">
    <location>
        <position position="162"/>
    </location>
    <ligand>
        <name>K(+)</name>
        <dbReference type="ChEBI" id="CHEBI:29103"/>
    </ligand>
</feature>
<dbReference type="OrthoDB" id="9806925at2"/>
<evidence type="ECO:0000256" key="3">
    <source>
        <dbReference type="ARBA" id="ARBA00006001"/>
    </source>
</evidence>
<proteinExistence type="inferred from homology"/>
<feature type="binding site" evidence="18">
    <location>
        <begin position="59"/>
        <end position="63"/>
    </location>
    <ligand>
        <name>(6S)-NADPHX</name>
        <dbReference type="ChEBI" id="CHEBI:64076"/>
    </ligand>
</feature>
<evidence type="ECO:0000256" key="9">
    <source>
        <dbReference type="ARBA" id="ARBA00022958"/>
    </source>
</evidence>
<dbReference type="InterPro" id="IPR036652">
    <property type="entry name" value="YjeF_N_dom_sf"/>
</dbReference>
<dbReference type="Pfam" id="PF01256">
    <property type="entry name" value="Carb_kinase"/>
    <property type="match status" value="1"/>
</dbReference>
<dbReference type="RefSeq" id="WP_107214697.1">
    <property type="nucleotide sequence ID" value="NZ_KZ686268.1"/>
</dbReference>
<dbReference type="EMBL" id="PYLS01000004">
    <property type="protein sequence ID" value="PST84525.1"/>
    <property type="molecule type" value="Genomic_DNA"/>
</dbReference>
<dbReference type="GO" id="GO:0052856">
    <property type="term" value="F:NAD(P)HX epimerase activity"/>
    <property type="evidence" value="ECO:0007669"/>
    <property type="project" value="UniProtKB-UniRule"/>
</dbReference>
<evidence type="ECO:0000256" key="16">
    <source>
        <dbReference type="ARBA" id="ARBA00049209"/>
    </source>
</evidence>
<reference evidence="22 23" key="1">
    <citation type="submission" date="2018-03" db="EMBL/GenBank/DDBJ databases">
        <authorList>
            <person name="Keele B.F."/>
        </authorList>
    </citation>
    <scope>NUCLEOTIDE SEQUENCE [LARGE SCALE GENOMIC DNA]</scope>
    <source>
        <strain evidence="22 23">YL28-9</strain>
    </source>
</reference>
<organism evidence="22 23">
    <name type="scientific">Pedobacter yulinensis</name>
    <dbReference type="NCBI Taxonomy" id="2126353"/>
    <lineage>
        <taxon>Bacteria</taxon>
        <taxon>Pseudomonadati</taxon>
        <taxon>Bacteroidota</taxon>
        <taxon>Sphingobacteriia</taxon>
        <taxon>Sphingobacteriales</taxon>
        <taxon>Sphingobacteriaceae</taxon>
        <taxon>Pedobacter</taxon>
    </lineage>
</organism>
<dbReference type="Gene3D" id="3.40.1190.20">
    <property type="match status" value="1"/>
</dbReference>
<evidence type="ECO:0000313" key="22">
    <source>
        <dbReference type="EMBL" id="PST84525.1"/>
    </source>
</evidence>
<evidence type="ECO:0000256" key="10">
    <source>
        <dbReference type="ARBA" id="ARBA00023027"/>
    </source>
</evidence>
<keyword evidence="10 17" id="KW-0520">NAD</keyword>
<dbReference type="Proteomes" id="UP000240912">
    <property type="component" value="Unassembled WGS sequence"/>
</dbReference>
<dbReference type="Pfam" id="PF03853">
    <property type="entry name" value="YjeF_N"/>
    <property type="match status" value="1"/>
</dbReference>
<dbReference type="GO" id="GO:0046872">
    <property type="term" value="F:metal ion binding"/>
    <property type="evidence" value="ECO:0007669"/>
    <property type="project" value="UniProtKB-UniRule"/>
</dbReference>
<comment type="cofactor">
    <cofactor evidence="17">
        <name>Mg(2+)</name>
        <dbReference type="ChEBI" id="CHEBI:18420"/>
    </cofactor>
</comment>
<keyword evidence="12 17" id="KW-0456">Lyase</keyword>
<dbReference type="GO" id="GO:0110051">
    <property type="term" value="P:metabolite repair"/>
    <property type="evidence" value="ECO:0007669"/>
    <property type="project" value="TreeGrafter"/>
</dbReference>
<feature type="binding site" evidence="18">
    <location>
        <begin position="130"/>
        <end position="136"/>
    </location>
    <ligand>
        <name>(6S)-NADPHX</name>
        <dbReference type="ChEBI" id="CHEBI:64076"/>
    </ligand>
</feature>
<feature type="binding site" evidence="18">
    <location>
        <position position="60"/>
    </location>
    <ligand>
        <name>K(+)</name>
        <dbReference type="ChEBI" id="CHEBI:29103"/>
    </ligand>
</feature>
<feature type="binding site" evidence="17">
    <location>
        <position position="322"/>
    </location>
    <ligand>
        <name>(6S)-NADPHX</name>
        <dbReference type="ChEBI" id="CHEBI:64076"/>
    </ligand>
</feature>
<dbReference type="PIRSF" id="PIRSF017184">
    <property type="entry name" value="Nnr"/>
    <property type="match status" value="1"/>
</dbReference>
<evidence type="ECO:0000259" key="20">
    <source>
        <dbReference type="PROSITE" id="PS51383"/>
    </source>
</evidence>
<evidence type="ECO:0000256" key="12">
    <source>
        <dbReference type="ARBA" id="ARBA00023239"/>
    </source>
</evidence>
<feature type="binding site" evidence="18">
    <location>
        <position position="126"/>
    </location>
    <ligand>
        <name>K(+)</name>
        <dbReference type="ChEBI" id="CHEBI:29103"/>
    </ligand>
</feature>
<comment type="caution">
    <text evidence="22">The sequence shown here is derived from an EMBL/GenBank/DDBJ whole genome shotgun (WGS) entry which is preliminary data.</text>
</comment>
<comment type="similarity">
    <text evidence="18">Belongs to the NnrE/AIBP family.</text>
</comment>
<evidence type="ECO:0000256" key="5">
    <source>
        <dbReference type="ARBA" id="ARBA00022723"/>
    </source>
</evidence>
<evidence type="ECO:0000256" key="15">
    <source>
        <dbReference type="ARBA" id="ARBA00048238"/>
    </source>
</evidence>
<dbReference type="NCBIfam" id="TIGR00197">
    <property type="entry name" value="yjeF_nterm"/>
    <property type="match status" value="1"/>
</dbReference>
<feature type="binding site" evidence="17">
    <location>
        <position position="262"/>
    </location>
    <ligand>
        <name>(6S)-NADPHX</name>
        <dbReference type="ChEBI" id="CHEBI:64076"/>
    </ligand>
</feature>
<evidence type="ECO:0000256" key="8">
    <source>
        <dbReference type="ARBA" id="ARBA00022857"/>
    </source>
</evidence>
<dbReference type="InterPro" id="IPR029056">
    <property type="entry name" value="Ribokinase-like"/>
</dbReference>
<dbReference type="InterPro" id="IPR017953">
    <property type="entry name" value="Carbohydrate_kinase_pred_CS"/>
</dbReference>
<evidence type="ECO:0000256" key="7">
    <source>
        <dbReference type="ARBA" id="ARBA00022840"/>
    </source>
</evidence>
<evidence type="ECO:0000256" key="11">
    <source>
        <dbReference type="ARBA" id="ARBA00023235"/>
    </source>
</evidence>
<accession>A0A2T3HPY4</accession>
<dbReference type="InterPro" id="IPR000631">
    <property type="entry name" value="CARKD"/>
</dbReference>
<dbReference type="EC" id="5.1.99.6" evidence="19"/>
<dbReference type="PROSITE" id="PS01050">
    <property type="entry name" value="YJEF_C_2"/>
    <property type="match status" value="1"/>
</dbReference>
<comment type="subunit">
    <text evidence="17">Homotetramer.</text>
</comment>
<dbReference type="GO" id="GO:0046496">
    <property type="term" value="P:nicotinamide nucleotide metabolic process"/>
    <property type="evidence" value="ECO:0007669"/>
    <property type="project" value="UniProtKB-UniRule"/>
</dbReference>
<evidence type="ECO:0000256" key="17">
    <source>
        <dbReference type="HAMAP-Rule" id="MF_01965"/>
    </source>
</evidence>
<comment type="function">
    <text evidence="18">Catalyzes the epimerization of the S- and R-forms of NAD(P)HX, a damaged form of NAD(P)H that is a result of enzymatic or heat-dependent hydration. This is a prerequisite for the S-specific NAD(P)H-hydrate dehydratase to allow the repair of both epimers of NAD(P)HX.</text>
</comment>
<comment type="catalytic activity">
    <reaction evidence="16 17 19">
        <text>(6S)-NADPHX + ADP = AMP + phosphate + NADPH + H(+)</text>
        <dbReference type="Rhea" id="RHEA:32235"/>
        <dbReference type="ChEBI" id="CHEBI:15378"/>
        <dbReference type="ChEBI" id="CHEBI:43474"/>
        <dbReference type="ChEBI" id="CHEBI:57783"/>
        <dbReference type="ChEBI" id="CHEBI:64076"/>
        <dbReference type="ChEBI" id="CHEBI:456215"/>
        <dbReference type="ChEBI" id="CHEBI:456216"/>
        <dbReference type="EC" id="4.2.1.136"/>
    </reaction>
</comment>
<keyword evidence="23" id="KW-1185">Reference proteome</keyword>
<evidence type="ECO:0000256" key="6">
    <source>
        <dbReference type="ARBA" id="ARBA00022741"/>
    </source>
</evidence>
<gene>
    <name evidence="17" type="primary">nnrD</name>
    <name evidence="18" type="synonym">nnrE</name>
    <name evidence="22" type="ORF">C7T94_05570</name>
</gene>
<dbReference type="GO" id="GO:0005524">
    <property type="term" value="F:ATP binding"/>
    <property type="evidence" value="ECO:0007669"/>
    <property type="project" value="UniProtKB-UniRule"/>
</dbReference>
<dbReference type="GO" id="GO:0052855">
    <property type="term" value="F:ADP-dependent NAD(P)H-hydrate dehydratase activity"/>
    <property type="evidence" value="ECO:0007669"/>
    <property type="project" value="UniProtKB-UniRule"/>
</dbReference>
<keyword evidence="6 17" id="KW-0547">Nucleotide-binding</keyword>
<comment type="similarity">
    <text evidence="3 19">In the N-terminal section; belongs to the NnrE/AIBP family.</text>
</comment>
<evidence type="ECO:0000256" key="14">
    <source>
        <dbReference type="ARBA" id="ARBA00025153"/>
    </source>
</evidence>
<feature type="binding site" evidence="18">
    <location>
        <position position="141"/>
    </location>
    <ligand>
        <name>(6S)-NADPHX</name>
        <dbReference type="ChEBI" id="CHEBI:64076"/>
    </ligand>
</feature>
<dbReference type="CDD" id="cd01171">
    <property type="entry name" value="YXKO-related"/>
    <property type="match status" value="1"/>
</dbReference>
<evidence type="ECO:0000256" key="19">
    <source>
        <dbReference type="PIRNR" id="PIRNR017184"/>
    </source>
</evidence>
<dbReference type="EC" id="4.2.1.136" evidence="19"/>
<keyword evidence="13" id="KW-0511">Multifunctional enzyme</keyword>
<keyword evidence="5 18" id="KW-0479">Metal-binding</keyword>
<dbReference type="SUPFAM" id="SSF53613">
    <property type="entry name" value="Ribokinase-like"/>
    <property type="match status" value="1"/>
</dbReference>
<comment type="similarity">
    <text evidence="4 19">In the C-terminal section; belongs to the NnrD/CARKD family.</text>
</comment>
<dbReference type="PROSITE" id="PS51385">
    <property type="entry name" value="YJEF_N"/>
    <property type="match status" value="1"/>
</dbReference>
<feature type="domain" description="YjeF C-terminal" evidence="20">
    <location>
        <begin position="227"/>
        <end position="493"/>
    </location>
</feature>
<feature type="binding site" evidence="17">
    <location>
        <position position="436"/>
    </location>
    <ligand>
        <name>(6S)-NADPHX</name>
        <dbReference type="ChEBI" id="CHEBI:64076"/>
    </ligand>
</feature>
<dbReference type="InterPro" id="IPR030677">
    <property type="entry name" value="Nnr"/>
</dbReference>
<evidence type="ECO:0000313" key="23">
    <source>
        <dbReference type="Proteomes" id="UP000240912"/>
    </source>
</evidence>
<protein>
    <recommendedName>
        <fullName evidence="19">Bifunctional NAD(P)H-hydrate repair enzyme</fullName>
    </recommendedName>
    <alternativeName>
        <fullName evidence="19">Nicotinamide nucleotide repair protein</fullName>
    </alternativeName>
    <domain>
        <recommendedName>
            <fullName evidence="19">ADP-dependent (S)-NAD(P)H-hydrate dehydratase</fullName>
            <ecNumber evidence="19">4.2.1.136</ecNumber>
        </recommendedName>
        <alternativeName>
            <fullName evidence="19">ADP-dependent NAD(P)HX dehydratase</fullName>
        </alternativeName>
    </domain>
    <domain>
        <recommendedName>
            <fullName evidence="19">NAD(P)H-hydrate epimerase</fullName>
            <ecNumber evidence="19">5.1.99.6</ecNumber>
        </recommendedName>
    </domain>
</protein>
<comment type="function">
    <text evidence="14 19">Bifunctional enzyme that catalyzes the epimerization of the S- and R-forms of NAD(P)HX and the dehydration of the S-form of NAD(P)HX at the expense of ADP, which is converted to AMP. This allows the repair of both epimers of NAD(P)HX, a damaged form of NAD(P)H that is a result of enzymatic or heat-dependent hydration.</text>
</comment>
<name>A0A2T3HPY4_9SPHI</name>
<feature type="binding site" evidence="17">
    <location>
        <begin position="406"/>
        <end position="410"/>
    </location>
    <ligand>
        <name>AMP</name>
        <dbReference type="ChEBI" id="CHEBI:456215"/>
    </ligand>
</feature>
<feature type="binding site" evidence="17">
    <location>
        <position position="371"/>
    </location>
    <ligand>
        <name>(6S)-NADPHX</name>
        <dbReference type="ChEBI" id="CHEBI:64076"/>
    </ligand>
</feature>
<dbReference type="InterPro" id="IPR004443">
    <property type="entry name" value="YjeF_N_dom"/>
</dbReference>
<dbReference type="PANTHER" id="PTHR12592">
    <property type="entry name" value="ATP-DEPENDENT (S)-NAD(P)H-HYDRATE DEHYDRATASE FAMILY MEMBER"/>
    <property type="match status" value="1"/>
</dbReference>
<comment type="catalytic activity">
    <reaction evidence="2 18 19">
        <text>(6R)-NADPHX = (6S)-NADPHX</text>
        <dbReference type="Rhea" id="RHEA:32227"/>
        <dbReference type="ChEBI" id="CHEBI:64076"/>
        <dbReference type="ChEBI" id="CHEBI:64077"/>
        <dbReference type="EC" id="5.1.99.6"/>
    </reaction>
</comment>
<dbReference type="PANTHER" id="PTHR12592:SF0">
    <property type="entry name" value="ATP-DEPENDENT (S)-NAD(P)H-HYDRATE DEHYDRATASE"/>
    <property type="match status" value="1"/>
</dbReference>
<dbReference type="HAMAP" id="MF_01966">
    <property type="entry name" value="NADHX_epimerase"/>
    <property type="match status" value="1"/>
</dbReference>
<dbReference type="PROSITE" id="PS51383">
    <property type="entry name" value="YJEF_C_3"/>
    <property type="match status" value="1"/>
</dbReference>
<comment type="similarity">
    <text evidence="17">Belongs to the NnrD/CARKD family.</text>
</comment>
<feature type="binding site" evidence="18">
    <location>
        <position position="159"/>
    </location>
    <ligand>
        <name>(6S)-NADPHX</name>
        <dbReference type="ChEBI" id="CHEBI:64076"/>
    </ligand>
</feature>
<dbReference type="HAMAP" id="MF_01965">
    <property type="entry name" value="NADHX_dehydratase"/>
    <property type="match status" value="1"/>
</dbReference>
<evidence type="ECO:0000256" key="13">
    <source>
        <dbReference type="ARBA" id="ARBA00023268"/>
    </source>
</evidence>
<comment type="function">
    <text evidence="17">Catalyzes the dehydration of the S-form of NAD(P)HX at the expense of ADP, which is converted to AMP. Together with NAD(P)HX epimerase, which catalyzes the epimerization of the S- and R-forms, the enzyme allows the repair of both epimers of NAD(P)HX, a damaged form of NAD(P)H that is a result of enzymatic or heat-dependent hydration.</text>
</comment>
<sequence>MQTILTAQQMRLADEHTISQRSISSLTLMEEASRAFVNAFLACEADKKVSIHVFAGQGNNGGDGLAIARLLQAEGYPGLQVSIAAFTGRQSADFSVNLARLKEAGIEPVWITVPGRVPDSSAVVIDALFGSGLNRPLDENYNRLAAQINHMGARVYAVDVPSGLASERPFPGEYNGVRALRTFTFQRPKRSFFLPESAAAQQAFEVLDIGLDERFIESQHSDMVLLEPEDMRSLLRPRKPFSHKGTYGHALLVAGSPATMGAALLAAKGCLNAGAGLTTLAIPASGLTALNTALPEVMALPEAEMANAAGLARFSVLAAGPGLGTDESAAAKVNLLLTTGRPLLLDADALNILADRQWLDRLPCGSVLTPHMKEFDRLFGPATDWNERLENALGQATARKITIVLKNQYTFVVPPGGRAFVNPTGDPAMAQGGMGDVLTGILAALLAQGYAADDACKIGCYIHGAAGMRLASQQFVVSASAVAAEIPAVLKHCLLN</sequence>
<keyword evidence="9 18" id="KW-0630">Potassium</keyword>
<dbReference type="Gene3D" id="3.40.50.10260">
    <property type="entry name" value="YjeF N-terminal domain"/>
    <property type="match status" value="1"/>
</dbReference>
<evidence type="ECO:0000256" key="2">
    <source>
        <dbReference type="ARBA" id="ARBA00000909"/>
    </source>
</evidence>
<feature type="binding site" evidence="17">
    <location>
        <position position="435"/>
    </location>
    <ligand>
        <name>AMP</name>
        <dbReference type="ChEBI" id="CHEBI:456215"/>
    </ligand>
</feature>
<comment type="catalytic activity">
    <reaction evidence="1 18 19">
        <text>(6R)-NADHX = (6S)-NADHX</text>
        <dbReference type="Rhea" id="RHEA:32215"/>
        <dbReference type="ChEBI" id="CHEBI:64074"/>
        <dbReference type="ChEBI" id="CHEBI:64075"/>
        <dbReference type="EC" id="5.1.99.6"/>
    </reaction>
</comment>
<comment type="catalytic activity">
    <reaction evidence="15 17 19">
        <text>(6S)-NADHX + ADP = AMP + phosphate + NADH + H(+)</text>
        <dbReference type="Rhea" id="RHEA:32223"/>
        <dbReference type="ChEBI" id="CHEBI:15378"/>
        <dbReference type="ChEBI" id="CHEBI:43474"/>
        <dbReference type="ChEBI" id="CHEBI:57945"/>
        <dbReference type="ChEBI" id="CHEBI:64074"/>
        <dbReference type="ChEBI" id="CHEBI:456215"/>
        <dbReference type="ChEBI" id="CHEBI:456216"/>
        <dbReference type="EC" id="4.2.1.136"/>
    </reaction>
</comment>
<evidence type="ECO:0000256" key="4">
    <source>
        <dbReference type="ARBA" id="ARBA00009524"/>
    </source>
</evidence>
<evidence type="ECO:0000256" key="18">
    <source>
        <dbReference type="HAMAP-Rule" id="MF_01966"/>
    </source>
</evidence>
<feature type="domain" description="YjeF N-terminal" evidence="21">
    <location>
        <begin position="10"/>
        <end position="217"/>
    </location>
</feature>
<keyword evidence="8 17" id="KW-0521">NADP</keyword>
<keyword evidence="7 17" id="KW-0067">ATP-binding</keyword>
<comment type="cofactor">
    <cofactor evidence="18 19">
        <name>K(+)</name>
        <dbReference type="ChEBI" id="CHEBI:29103"/>
    </cofactor>
    <text evidence="18 19">Binds 1 potassium ion per subunit.</text>
</comment>
<dbReference type="SUPFAM" id="SSF64153">
    <property type="entry name" value="YjeF N-terminal domain-like"/>
    <property type="match status" value="1"/>
</dbReference>
<dbReference type="NCBIfam" id="TIGR00196">
    <property type="entry name" value="yjeF_cterm"/>
    <property type="match status" value="1"/>
</dbReference>